<dbReference type="Pfam" id="PF10050">
    <property type="entry name" value="DUF2284"/>
    <property type="match status" value="1"/>
</dbReference>
<reference evidence="1 2" key="1">
    <citation type="journal article" date="2016" name="Nat. Biotechnol.">
        <title>Measurement of bacterial replication rates in microbial communities.</title>
        <authorList>
            <person name="Brown C.T."/>
            <person name="Olm M.R."/>
            <person name="Thomas B.C."/>
            <person name="Banfield J.F."/>
        </authorList>
    </citation>
    <scope>NUCLEOTIDE SEQUENCE [LARGE SCALE GENOMIC DNA]</scope>
    <source>
        <strain evidence="1">CAG:67_53_122</strain>
    </source>
</reference>
<dbReference type="EMBL" id="MNQH01000029">
    <property type="protein sequence ID" value="OKY94263.1"/>
    <property type="molecule type" value="Genomic_DNA"/>
</dbReference>
<dbReference type="AlphaFoldDB" id="A0A1Q6F5S4"/>
<dbReference type="RefSeq" id="WP_278339290.1">
    <property type="nucleotide sequence ID" value="NZ_BAAFLA010000002.1"/>
</dbReference>
<evidence type="ECO:0000313" key="1">
    <source>
        <dbReference type="EMBL" id="OKY94263.1"/>
    </source>
</evidence>
<dbReference type="InterPro" id="IPR019271">
    <property type="entry name" value="DUF2284_metal-binding"/>
</dbReference>
<comment type="caution">
    <text evidence="1">The sequence shown here is derived from an EMBL/GenBank/DDBJ whole genome shotgun (WGS) entry which is preliminary data.</text>
</comment>
<organism evidence="1 2">
    <name type="scientific">Alistipes putredinis</name>
    <dbReference type="NCBI Taxonomy" id="28117"/>
    <lineage>
        <taxon>Bacteria</taxon>
        <taxon>Pseudomonadati</taxon>
        <taxon>Bacteroidota</taxon>
        <taxon>Bacteroidia</taxon>
        <taxon>Bacteroidales</taxon>
        <taxon>Rikenellaceae</taxon>
        <taxon>Alistipes</taxon>
    </lineage>
</organism>
<dbReference type="STRING" id="28117.BHV66_06030"/>
<name>A0A1Q6F5S4_9BACT</name>
<proteinExistence type="predicted"/>
<gene>
    <name evidence="1" type="ORF">BHV66_06030</name>
</gene>
<sequence length="185" mass="21151">MIPYRAEDFSVTVSVADYIARFRDAERFEDCCRTCPNYGRSWGCPPFDFDVEEYLTRYSRALLIATKIVPEQGGLPIAEAKRLIHPERQRLERRLLEMERRYGGRSFAYVGSCLYCPEGTCTRPEGTPCRHPELVRPSLEACGFDIGRTTSELFGIELKWGADGKMPEYLTLVCGFFHDGDGVVW</sequence>
<protein>
    <submittedName>
        <fullName evidence="1">Metal-binding protein</fullName>
    </submittedName>
</protein>
<evidence type="ECO:0000313" key="2">
    <source>
        <dbReference type="Proteomes" id="UP000187417"/>
    </source>
</evidence>
<accession>A0A1Q6F5S4</accession>
<dbReference type="Proteomes" id="UP000187417">
    <property type="component" value="Unassembled WGS sequence"/>
</dbReference>